<evidence type="ECO:0008006" key="3">
    <source>
        <dbReference type="Google" id="ProtNLM"/>
    </source>
</evidence>
<evidence type="ECO:0000313" key="1">
    <source>
        <dbReference type="EMBL" id="GGA17025.1"/>
    </source>
</evidence>
<sequence>MLEIRTSALFNSWFESLDLVARGRIQSRLRKASFGNFGDCKPVGGGVSEMREHFGPGYRMYYKQVEGAVIFFLAGGDKATQTKDIAQAVRLAKEL</sequence>
<dbReference type="PANTHER" id="PTHR41791">
    <property type="entry name" value="SSL7039 PROTEIN"/>
    <property type="match status" value="1"/>
</dbReference>
<gene>
    <name evidence="1" type="ORF">GCM10010981_00930</name>
</gene>
<name>A0ABQ1FKF0_9GAMM</name>
<dbReference type="RefSeq" id="WP_188792314.1">
    <property type="nucleotide sequence ID" value="NZ_BMJA01000001.1"/>
</dbReference>
<dbReference type="PIRSF" id="PIRSF028744">
    <property type="entry name" value="Addict_mod_HI1419"/>
    <property type="match status" value="1"/>
</dbReference>
<keyword evidence="2" id="KW-1185">Reference proteome</keyword>
<accession>A0ABQ1FKF0</accession>
<dbReference type="Proteomes" id="UP000620046">
    <property type="component" value="Unassembled WGS sequence"/>
</dbReference>
<reference evidence="2" key="1">
    <citation type="journal article" date="2019" name="Int. J. Syst. Evol. Microbiol.">
        <title>The Global Catalogue of Microorganisms (GCM) 10K type strain sequencing project: providing services to taxonomists for standard genome sequencing and annotation.</title>
        <authorList>
            <consortium name="The Broad Institute Genomics Platform"/>
            <consortium name="The Broad Institute Genome Sequencing Center for Infectious Disease"/>
            <person name="Wu L."/>
            <person name="Ma J."/>
        </authorList>
    </citation>
    <scope>NUCLEOTIDE SEQUENCE [LARGE SCALE GENOMIC DNA]</scope>
    <source>
        <strain evidence="2">CGMCC 1.15439</strain>
    </source>
</reference>
<organism evidence="1 2">
    <name type="scientific">Dyella nitratireducens</name>
    <dbReference type="NCBI Taxonomy" id="1849580"/>
    <lineage>
        <taxon>Bacteria</taxon>
        <taxon>Pseudomonadati</taxon>
        <taxon>Pseudomonadota</taxon>
        <taxon>Gammaproteobacteria</taxon>
        <taxon>Lysobacterales</taxon>
        <taxon>Rhodanobacteraceae</taxon>
        <taxon>Dyella</taxon>
    </lineage>
</organism>
<dbReference type="EMBL" id="BMJA01000001">
    <property type="protein sequence ID" value="GGA17025.1"/>
    <property type="molecule type" value="Genomic_DNA"/>
</dbReference>
<dbReference type="NCBIfam" id="TIGR02683">
    <property type="entry name" value="upstrm_HI1419"/>
    <property type="match status" value="1"/>
</dbReference>
<protein>
    <recommendedName>
        <fullName evidence="3">Addiction module antitoxin RelB</fullName>
    </recommendedName>
</protein>
<evidence type="ECO:0000313" key="2">
    <source>
        <dbReference type="Proteomes" id="UP000620046"/>
    </source>
</evidence>
<comment type="caution">
    <text evidence="1">The sequence shown here is derived from an EMBL/GenBank/DDBJ whole genome shotgun (WGS) entry which is preliminary data.</text>
</comment>
<proteinExistence type="predicted"/>
<dbReference type="PANTHER" id="PTHR41791:SF1">
    <property type="entry name" value="SSL7039 PROTEIN"/>
    <property type="match status" value="1"/>
</dbReference>
<dbReference type="InterPro" id="IPR014056">
    <property type="entry name" value="TypeIITA-like_toxin_pred"/>
</dbReference>